<evidence type="ECO:0000313" key="5">
    <source>
        <dbReference type="EMBL" id="ADN36126.1"/>
    </source>
</evidence>
<dbReference type="InterPro" id="IPR006558">
    <property type="entry name" value="LamG-like"/>
</dbReference>
<dbReference type="HOGENOM" id="CLU_296089_0_0_2"/>
<feature type="transmembrane region" description="Helical" evidence="3">
    <location>
        <begin position="653"/>
        <end position="670"/>
    </location>
</feature>
<dbReference type="eggNOG" id="arCOG07813">
    <property type="taxonomic scope" value="Archaea"/>
</dbReference>
<dbReference type="InterPro" id="IPR013320">
    <property type="entry name" value="ConA-like_dom_sf"/>
</dbReference>
<keyword evidence="1" id="KW-0732">Signal</keyword>
<dbReference type="PANTHER" id="PTHR42535:SF2">
    <property type="entry name" value="CHROMOSOME UNDETERMINED SCAFFOLD_146, WHOLE GENOME SHOTGUN SEQUENCE"/>
    <property type="match status" value="1"/>
</dbReference>
<keyword evidence="3" id="KW-0812">Transmembrane</keyword>
<evidence type="ECO:0000256" key="1">
    <source>
        <dbReference type="ARBA" id="ARBA00022729"/>
    </source>
</evidence>
<evidence type="ECO:0000256" key="3">
    <source>
        <dbReference type="SAM" id="Phobius"/>
    </source>
</evidence>
<evidence type="ECO:0000313" key="6">
    <source>
        <dbReference type="Proteomes" id="UP000006565"/>
    </source>
</evidence>
<feature type="domain" description="LamG-like jellyroll fold" evidence="4">
    <location>
        <begin position="231"/>
        <end position="375"/>
    </location>
</feature>
<keyword evidence="6" id="KW-1185">Reference proteome</keyword>
<dbReference type="RefSeq" id="WP_013329303.1">
    <property type="nucleotide sequence ID" value="NC_014507.1"/>
</dbReference>
<accession>E1REV5</accession>
<gene>
    <name evidence="5" type="ordered locus">Mpet_1366</name>
</gene>
<feature type="transmembrane region" description="Helical" evidence="3">
    <location>
        <begin position="620"/>
        <end position="641"/>
    </location>
</feature>
<sequence>MASGEPASEGSYISMSLDSLSWAQTSAAAAGLFTARIQFSVDAWVRFSGLPAHTVILGQENVFSFGNRASSIYFQFEGLDLILSDPGVSRLYDERWHYICATFDGSMVRLYIDGDFNTGQSCMGQVNTGTNPVRIGRGVQGLIKRVRIYNVVLDKDTVKSSMFGTPEAKTIFADFDFSVNKPLDRGPSSYPLSLQNNSSMIRISPALSLGTYGFARPLGDIEINPGGKQVDPYSVQAWIYISSKYNHIQAVFANCDLMEDTGMALYVRYDSDKSAYRLVSQRGSSGSSGQTLTSSGTIPVGAWTNVATTFDGINLNLYISGVLDSSMSCTPIPLYNQSGYILIGATIEEGDSSNTATLQGFIREVDVWSRALSAAEIENFMATSPDVNTSGLQGVYVFNNSPVRNQVNGNPVALAEGAVLFGQIESAPVSADRSYDDSIKVPDTGLDPDLMAKIRSELDFREFCENNRNAFDAAEEADVAAFDDPADKELVRKAWADVRDRLVNDPASLPFMVTEHKIDGERLLIVHRPAGSYVAYRAAEEDIDDCTMWRIKLIFIAIAGTLCAITGVAAKLTDRAIAYIRQILAVPEVITYLAAGAGISAYFIFEILKILYTAGMLKQLVLLVIDVGFWTLIQVVAKMFLMMACVGVEYARMISSFVATAATLAVAYANKPASCDPIPSVTLKSISFDYDPVGTAVDALTIRQNFSSNVSVPEWIPANKNPEDSPCAYALSLIEGKIPTIQVKLEIPKSTKHSVMIQATGGGILGAIDPVNANFKSGTSVTITLNLSHQTLAAGGVGRTDVTWNWQYRIDNNAWEVMAGTKHRVYITLDRPCNPWKQTSDRTDNQLPWTDVLDYACTWAAGAKSTDDILSKVTTKVNSGIGLVYDTNSGASVYTGMYSGTRCFLCTRFIDFLTKGKGNGKTVNCTDCATIVTTFANILGSDVMEAIMTSYPKALEGFSCNQIIAIGTTTWKVPFGRGFSFHEVAWTSAGFITNKIYDACLQYDTGSDPWGTGSHTAGLPLNVQFSMLQPVPDPFPLPNANNARYRERLAANTNAGIPKCLPKGAWPNTNSGRRPVI</sequence>
<evidence type="ECO:0000256" key="2">
    <source>
        <dbReference type="ARBA" id="ARBA00023157"/>
    </source>
</evidence>
<dbReference type="Gene3D" id="2.60.120.200">
    <property type="match status" value="2"/>
</dbReference>
<protein>
    <submittedName>
        <fullName evidence="5">LamG domain protein jellyroll fold domain protein</fullName>
    </submittedName>
</protein>
<evidence type="ECO:0000259" key="4">
    <source>
        <dbReference type="SMART" id="SM00560"/>
    </source>
</evidence>
<dbReference type="EMBL" id="CP002117">
    <property type="protein sequence ID" value="ADN36126.1"/>
    <property type="molecule type" value="Genomic_DNA"/>
</dbReference>
<dbReference type="AlphaFoldDB" id="E1REV5"/>
<dbReference type="GeneID" id="9743835"/>
<keyword evidence="3" id="KW-0472">Membrane</keyword>
<organism evidence="5 6">
    <name type="scientific">Methanolacinia petrolearia (strain DSM 11571 / OCM 486 / SEBR 4847)</name>
    <name type="common">Methanoplanus petrolearius</name>
    <dbReference type="NCBI Taxonomy" id="679926"/>
    <lineage>
        <taxon>Archaea</taxon>
        <taxon>Methanobacteriati</taxon>
        <taxon>Methanobacteriota</taxon>
        <taxon>Stenosarchaea group</taxon>
        <taxon>Methanomicrobia</taxon>
        <taxon>Methanomicrobiales</taxon>
        <taxon>Methanomicrobiaceae</taxon>
        <taxon>Methanolacinia</taxon>
    </lineage>
</organism>
<dbReference type="PANTHER" id="PTHR42535">
    <property type="entry name" value="OOKINETE PROTEIN, PUTATIVE-RELATED"/>
    <property type="match status" value="1"/>
</dbReference>
<dbReference type="Pfam" id="PF13385">
    <property type="entry name" value="Laminin_G_3"/>
    <property type="match status" value="2"/>
</dbReference>
<keyword evidence="3" id="KW-1133">Transmembrane helix</keyword>
<dbReference type="Proteomes" id="UP000006565">
    <property type="component" value="Chromosome"/>
</dbReference>
<dbReference type="SUPFAM" id="SSF49899">
    <property type="entry name" value="Concanavalin A-like lectins/glucanases"/>
    <property type="match status" value="2"/>
</dbReference>
<keyword evidence="2" id="KW-1015">Disulfide bond</keyword>
<feature type="domain" description="LamG-like jellyroll fold" evidence="4">
    <location>
        <begin position="37"/>
        <end position="156"/>
    </location>
</feature>
<name>E1REV5_METP4</name>
<feature type="transmembrane region" description="Helical" evidence="3">
    <location>
        <begin position="553"/>
        <end position="572"/>
    </location>
</feature>
<feature type="transmembrane region" description="Helical" evidence="3">
    <location>
        <begin position="584"/>
        <end position="605"/>
    </location>
</feature>
<proteinExistence type="predicted"/>
<dbReference type="OrthoDB" id="313284at2157"/>
<dbReference type="SMART" id="SM00560">
    <property type="entry name" value="LamGL"/>
    <property type="match status" value="2"/>
</dbReference>
<dbReference type="KEGG" id="mpi:Mpet_1366"/>
<dbReference type="STRING" id="679926.Mpet_1366"/>
<reference evidence="5 6" key="1">
    <citation type="journal article" date="2010" name="Stand. Genomic Sci.">
        <title>Complete genome sequence of Methanoplanus petrolearius type strain (SEBR 4847).</title>
        <authorList>
            <person name="Brambilla E."/>
            <person name="Djao O.D."/>
            <person name="Daligault H."/>
            <person name="Lapidus A."/>
            <person name="Lucas S."/>
            <person name="Hammon N."/>
            <person name="Nolan M."/>
            <person name="Tice H."/>
            <person name="Cheng J.F."/>
            <person name="Han C."/>
            <person name="Tapia R."/>
            <person name="Goodwin L."/>
            <person name="Pitluck S."/>
            <person name="Liolios K."/>
            <person name="Ivanova N."/>
            <person name="Mavromatis K."/>
            <person name="Mikhailova N."/>
            <person name="Pati A."/>
            <person name="Chen A."/>
            <person name="Palaniappan K."/>
            <person name="Land M."/>
            <person name="Hauser L."/>
            <person name="Chang Y.J."/>
            <person name="Jeffries C.D."/>
            <person name="Rohde M."/>
            <person name="Spring S."/>
            <person name="Sikorski J."/>
            <person name="Goker M."/>
            <person name="Woyke T."/>
            <person name="Bristow J."/>
            <person name="Eisen J.A."/>
            <person name="Markowitz V."/>
            <person name="Hugenholtz P."/>
            <person name="Kyrpides N.C."/>
            <person name="Klenk H.P."/>
        </authorList>
    </citation>
    <scope>NUCLEOTIDE SEQUENCE [LARGE SCALE GENOMIC DNA]</scope>
    <source>
        <strain evidence="6">DSM 11571 / OCM 486 / SEBR 4847</strain>
    </source>
</reference>